<protein>
    <submittedName>
        <fullName evidence="2">Uncharacterized protein</fullName>
    </submittedName>
</protein>
<organism evidence="2 3">
    <name type="scientific">Actinidia rufa</name>
    <dbReference type="NCBI Taxonomy" id="165716"/>
    <lineage>
        <taxon>Eukaryota</taxon>
        <taxon>Viridiplantae</taxon>
        <taxon>Streptophyta</taxon>
        <taxon>Embryophyta</taxon>
        <taxon>Tracheophyta</taxon>
        <taxon>Spermatophyta</taxon>
        <taxon>Magnoliopsida</taxon>
        <taxon>eudicotyledons</taxon>
        <taxon>Gunneridae</taxon>
        <taxon>Pentapetalae</taxon>
        <taxon>asterids</taxon>
        <taxon>Ericales</taxon>
        <taxon>Actinidiaceae</taxon>
        <taxon>Actinidia</taxon>
    </lineage>
</organism>
<accession>A0A7J0GCQ4</accession>
<comment type="caution">
    <text evidence="2">The sequence shown here is derived from an EMBL/GenBank/DDBJ whole genome shotgun (WGS) entry which is preliminary data.</text>
</comment>
<evidence type="ECO:0000256" key="1">
    <source>
        <dbReference type="SAM" id="MobiDB-lite"/>
    </source>
</evidence>
<reference evidence="2 3" key="1">
    <citation type="submission" date="2019-07" db="EMBL/GenBank/DDBJ databases">
        <title>De Novo Assembly of kiwifruit Actinidia rufa.</title>
        <authorList>
            <person name="Sugita-Konishi S."/>
            <person name="Sato K."/>
            <person name="Mori E."/>
            <person name="Abe Y."/>
            <person name="Kisaki G."/>
            <person name="Hamano K."/>
            <person name="Suezawa K."/>
            <person name="Otani M."/>
            <person name="Fukuda T."/>
            <person name="Manabe T."/>
            <person name="Gomi K."/>
            <person name="Tabuchi M."/>
            <person name="Akimitsu K."/>
            <person name="Kataoka I."/>
        </authorList>
    </citation>
    <scope>NUCLEOTIDE SEQUENCE [LARGE SCALE GENOMIC DNA]</scope>
    <source>
        <strain evidence="3">cv. Fuchu</strain>
    </source>
</reference>
<proteinExistence type="predicted"/>
<sequence>MVNAYSTATSGVARAASGQLGAASGQQGAERDCKRKLGATWAASGHQGLKYPNNISSNGRAAAAGGGSGGG</sequence>
<keyword evidence="3" id="KW-1185">Reference proteome</keyword>
<evidence type="ECO:0000313" key="2">
    <source>
        <dbReference type="EMBL" id="GFZ08478.1"/>
    </source>
</evidence>
<dbReference type="EMBL" id="BJWL01000020">
    <property type="protein sequence ID" value="GFZ08478.1"/>
    <property type="molecule type" value="Genomic_DNA"/>
</dbReference>
<name>A0A7J0GCQ4_9ERIC</name>
<dbReference type="Proteomes" id="UP000585474">
    <property type="component" value="Unassembled WGS sequence"/>
</dbReference>
<feature type="region of interest" description="Disordered" evidence="1">
    <location>
        <begin position="46"/>
        <end position="71"/>
    </location>
</feature>
<evidence type="ECO:0000313" key="3">
    <source>
        <dbReference type="Proteomes" id="UP000585474"/>
    </source>
</evidence>
<dbReference type="AlphaFoldDB" id="A0A7J0GCQ4"/>
<gene>
    <name evidence="2" type="ORF">Acr_20g0002860</name>
</gene>